<comment type="caution">
    <text evidence="1">The sequence shown here is derived from an EMBL/GenBank/DDBJ whole genome shotgun (WGS) entry which is preliminary data.</text>
</comment>
<accession>A0A7J2U5P4</accession>
<dbReference type="AlphaFoldDB" id="A0A7J2U5P4"/>
<sequence>MLSLSNLTKALKKLQSIRADDPVDEDLRGWNWHKPPVKPRAYLNLAVSEIVYRFCSTKRDLWLKRVGGAKPVLTEVMRRGIAIHEAIHRSAKEVGKAIAIGLTPWRAYEYAVSRWRRVSREIGVCDRYVEDVYRLSTFMWASLAAELNGSTPLTEYMVNGSLLGLSRTIQCTFVAV</sequence>
<organism evidence="1">
    <name type="scientific">Ignisphaera aggregans</name>
    <dbReference type="NCBI Taxonomy" id="334771"/>
    <lineage>
        <taxon>Archaea</taxon>
        <taxon>Thermoproteota</taxon>
        <taxon>Thermoprotei</taxon>
        <taxon>Desulfurococcales</taxon>
        <taxon>Desulfurococcaceae</taxon>
        <taxon>Ignisphaera</taxon>
    </lineage>
</organism>
<dbReference type="NCBIfam" id="TIGR01896">
    <property type="entry name" value="cas_AF1879"/>
    <property type="match status" value="1"/>
</dbReference>
<proteinExistence type="predicted"/>
<gene>
    <name evidence="1" type="primary">cas4a</name>
    <name evidence="1" type="ORF">ENO26_10020</name>
</gene>
<evidence type="ECO:0000313" key="1">
    <source>
        <dbReference type="EMBL" id="HEM67879.1"/>
    </source>
</evidence>
<reference evidence="1" key="1">
    <citation type="journal article" date="2020" name="mSystems">
        <title>Genome- and Community-Level Interaction Insights into Carbon Utilization and Element Cycling Functions of Hydrothermarchaeota in Hydrothermal Sediment.</title>
        <authorList>
            <person name="Zhou Z."/>
            <person name="Liu Y."/>
            <person name="Xu W."/>
            <person name="Pan J."/>
            <person name="Luo Z.H."/>
            <person name="Li M."/>
        </authorList>
    </citation>
    <scope>NUCLEOTIDE SEQUENCE [LARGE SCALE GENOMIC DNA]</scope>
    <source>
        <strain evidence="1">SpSt-125</strain>
    </source>
</reference>
<name>A0A7J2U5P4_9CREN</name>
<dbReference type="EMBL" id="DSEU01000070">
    <property type="protein sequence ID" value="HEM67879.1"/>
    <property type="molecule type" value="Genomic_DNA"/>
</dbReference>
<dbReference type="InterPro" id="IPR009260">
    <property type="entry name" value="CRISPR-ass_Csa1"/>
</dbReference>
<protein>
    <submittedName>
        <fullName evidence="1">Type I-A CRISPR-associated protein Cas4/Csa1</fullName>
    </submittedName>
</protein>
<dbReference type="Pfam" id="PF06023">
    <property type="entry name" value="Csa1"/>
    <property type="match status" value="1"/>
</dbReference>